<dbReference type="Proteomes" id="UP000076078">
    <property type="component" value="Unassembled WGS sequence"/>
</dbReference>
<feature type="coiled-coil region" evidence="1">
    <location>
        <begin position="303"/>
        <end position="330"/>
    </location>
</feature>
<keyword evidence="1" id="KW-0175">Coiled coil</keyword>
<evidence type="ECO:0000313" key="2">
    <source>
        <dbReference type="EMBL" id="KYQ99659.1"/>
    </source>
</evidence>
<accession>A0A152A0C1</accession>
<evidence type="ECO:0000256" key="1">
    <source>
        <dbReference type="SAM" id="Coils"/>
    </source>
</evidence>
<feature type="coiled-coil region" evidence="1">
    <location>
        <begin position="602"/>
        <end position="670"/>
    </location>
</feature>
<sequence>MNNTKKPKNIIDFVQKISGITNKNSDGFFRTVVLKLLSAYCTFRGCDKKSLVYLENSIDSIIYNVKIPNDKIVFHIAQSITGGDIDGGIVLVDDSEQHQLGEYQEDLDESGNILTLIAMIYECYQCFQKRFGNQFEVNQPFLEMLREFNDTDNRPYGGIGDLLRHPWLDHRKVLVKILGDRVYKEFEITIQDVKDILQGNLRSLTQKDISHYKLFIEYLNSSLIYPLLNGPNQLPYFTAEIIYLIDFQETPIPPIEKLTNFQPHSVTRVTFANDTQSYATKTLSEIVTHLSDFKNINELFKVKVEVFNELVKLLEKLELAEREKIDYSKLKLSVENNINELVFKYKSDKNVVQYLGLINDNNLEAQLKTHYNSTQDKEIIGNCRQKLQTFINYDQRKLELLEKSKGWNHTMDKMIGDLRDNLTVSYGIYSKLRDSLDIRIAPIRNQVKQRLMESILYHMNQDKMFFSGLELDLEFQAYQLQSLISNELMHRKRFEQSMSFYKFPLGFQLPSTLFMVDDEENSQYLVNPLSGFIKNESEQYEEAHVCESLMLEHQDILRSMIELDTNVLMSKSSPQVDEILSVLYKIVDDNELITDVQNVEIGEENQETVKMVIEENEQLKNEKEYYSEMDFSEELMKYRTERNTQLQLEVTELQEKVKHLEQQATQDATDEQFKEIMNQLDGIKMSIEGEMEVLQENIQQKSDFLQKIQDLEKEAKDLKKEELILQDECEIFKKRITDLMKSYDEKRSSIQKQLVNFDKEIQVQQTKLKTLDAKLKLAQTSRKDLDSTLIEKLNEKIHTISKLNEDLASYETILDLQNKGE</sequence>
<dbReference type="InParanoid" id="A0A152A0C1"/>
<name>A0A152A0C1_TIELA</name>
<keyword evidence="3" id="KW-1185">Reference proteome</keyword>
<dbReference type="EMBL" id="LODT01000020">
    <property type="protein sequence ID" value="KYQ99659.1"/>
    <property type="molecule type" value="Genomic_DNA"/>
</dbReference>
<proteinExistence type="predicted"/>
<comment type="caution">
    <text evidence="2">The sequence shown here is derived from an EMBL/GenBank/DDBJ whole genome shotgun (WGS) entry which is preliminary data.</text>
</comment>
<dbReference type="AlphaFoldDB" id="A0A152A0C1"/>
<organism evidence="2 3">
    <name type="scientific">Tieghemostelium lacteum</name>
    <name type="common">Slime mold</name>
    <name type="synonym">Dictyostelium lacteum</name>
    <dbReference type="NCBI Taxonomy" id="361077"/>
    <lineage>
        <taxon>Eukaryota</taxon>
        <taxon>Amoebozoa</taxon>
        <taxon>Evosea</taxon>
        <taxon>Eumycetozoa</taxon>
        <taxon>Dictyostelia</taxon>
        <taxon>Dictyosteliales</taxon>
        <taxon>Raperosteliaceae</taxon>
        <taxon>Tieghemostelium</taxon>
    </lineage>
</organism>
<protein>
    <submittedName>
        <fullName evidence="2">Uncharacterized protein</fullName>
    </submittedName>
</protein>
<evidence type="ECO:0000313" key="3">
    <source>
        <dbReference type="Proteomes" id="UP000076078"/>
    </source>
</evidence>
<gene>
    <name evidence="2" type="ORF">DLAC_03597</name>
</gene>
<reference evidence="2 3" key="1">
    <citation type="submission" date="2015-12" db="EMBL/GenBank/DDBJ databases">
        <title>Dictyostelia acquired genes for synthesis and detection of signals that induce cell-type specialization by lateral gene transfer from prokaryotes.</title>
        <authorList>
            <person name="Gloeckner G."/>
            <person name="Schaap P."/>
        </authorList>
    </citation>
    <scope>NUCLEOTIDE SEQUENCE [LARGE SCALE GENOMIC DNA]</scope>
    <source>
        <strain evidence="2 3">TK</strain>
    </source>
</reference>
<feature type="coiled-coil region" evidence="1">
    <location>
        <begin position="694"/>
        <end position="728"/>
    </location>
</feature>